<name>A0A0B7BBC8_9EUPU</name>
<gene>
    <name evidence="1" type="primary">ORF176289</name>
</gene>
<feature type="non-terminal residue" evidence="1">
    <location>
        <position position="75"/>
    </location>
</feature>
<organism evidence="1">
    <name type="scientific">Arion vulgaris</name>
    <dbReference type="NCBI Taxonomy" id="1028688"/>
    <lineage>
        <taxon>Eukaryota</taxon>
        <taxon>Metazoa</taxon>
        <taxon>Spiralia</taxon>
        <taxon>Lophotrochozoa</taxon>
        <taxon>Mollusca</taxon>
        <taxon>Gastropoda</taxon>
        <taxon>Heterobranchia</taxon>
        <taxon>Euthyneura</taxon>
        <taxon>Panpulmonata</taxon>
        <taxon>Eupulmonata</taxon>
        <taxon>Stylommatophora</taxon>
        <taxon>Helicina</taxon>
        <taxon>Arionoidea</taxon>
        <taxon>Arionidae</taxon>
        <taxon>Arion</taxon>
    </lineage>
</organism>
<dbReference type="AlphaFoldDB" id="A0A0B7BBC8"/>
<evidence type="ECO:0000313" key="1">
    <source>
        <dbReference type="EMBL" id="CEK90343.1"/>
    </source>
</evidence>
<proteinExistence type="predicted"/>
<feature type="non-terminal residue" evidence="1">
    <location>
        <position position="1"/>
    </location>
</feature>
<reference evidence="1" key="1">
    <citation type="submission" date="2014-12" db="EMBL/GenBank/DDBJ databases">
        <title>Insight into the proteome of Arion vulgaris.</title>
        <authorList>
            <person name="Aradska J."/>
            <person name="Bulat T."/>
            <person name="Smidak R."/>
            <person name="Sarate P."/>
            <person name="Gangsoo J."/>
            <person name="Sialana F."/>
            <person name="Bilban M."/>
            <person name="Lubec G."/>
        </authorList>
    </citation>
    <scope>NUCLEOTIDE SEQUENCE</scope>
    <source>
        <tissue evidence="1">Skin</tissue>
    </source>
</reference>
<sequence length="75" mass="8955">RNDSHQYQHTKESWDRTLLELYLETKNEVVKPLSKNAIILHYNRISGKNTRGRPRKGWTYGILRIYQKAKVTITQ</sequence>
<protein>
    <submittedName>
        <fullName evidence="1">Uncharacterized protein</fullName>
    </submittedName>
</protein>
<accession>A0A0B7BBC8</accession>
<dbReference type="EMBL" id="HACG01043478">
    <property type="protein sequence ID" value="CEK90343.1"/>
    <property type="molecule type" value="Transcribed_RNA"/>
</dbReference>